<dbReference type="InterPro" id="IPR007372">
    <property type="entry name" value="Lipid/polyisoprenoid-bd_YceI"/>
</dbReference>
<dbReference type="Gene3D" id="2.40.128.110">
    <property type="entry name" value="Lipid/polyisoprenoid-binding, YceI-like"/>
    <property type="match status" value="1"/>
</dbReference>
<dbReference type="InterPro" id="IPR027016">
    <property type="entry name" value="UCP029811"/>
</dbReference>
<evidence type="ECO:0000259" key="2">
    <source>
        <dbReference type="SMART" id="SM00867"/>
    </source>
</evidence>
<gene>
    <name evidence="3" type="ORF">ACFFJP_10470</name>
</gene>
<proteinExistence type="predicted"/>
<dbReference type="SUPFAM" id="SSF101874">
    <property type="entry name" value="YceI-like"/>
    <property type="match status" value="1"/>
</dbReference>
<accession>A0ABV6BF95</accession>
<evidence type="ECO:0000313" key="4">
    <source>
        <dbReference type="Proteomes" id="UP001589813"/>
    </source>
</evidence>
<dbReference type="PANTHER" id="PTHR34406">
    <property type="entry name" value="PROTEIN YCEI"/>
    <property type="match status" value="1"/>
</dbReference>
<organism evidence="3 4">
    <name type="scientific">Rheinheimera tilapiae</name>
    <dbReference type="NCBI Taxonomy" id="875043"/>
    <lineage>
        <taxon>Bacteria</taxon>
        <taxon>Pseudomonadati</taxon>
        <taxon>Pseudomonadota</taxon>
        <taxon>Gammaproteobacteria</taxon>
        <taxon>Chromatiales</taxon>
        <taxon>Chromatiaceae</taxon>
        <taxon>Rheinheimera</taxon>
    </lineage>
</organism>
<dbReference type="EMBL" id="JBHLXP010000001">
    <property type="protein sequence ID" value="MFC0048712.1"/>
    <property type="molecule type" value="Genomic_DNA"/>
</dbReference>
<dbReference type="SMART" id="SM00867">
    <property type="entry name" value="YceI"/>
    <property type="match status" value="1"/>
</dbReference>
<feature type="chain" id="PRO_5046319416" evidence="1">
    <location>
        <begin position="18"/>
        <end position="188"/>
    </location>
</feature>
<evidence type="ECO:0000313" key="3">
    <source>
        <dbReference type="EMBL" id="MFC0048712.1"/>
    </source>
</evidence>
<keyword evidence="1" id="KW-0732">Signal</keyword>
<keyword evidence="4" id="KW-1185">Reference proteome</keyword>
<dbReference type="InterPro" id="IPR036761">
    <property type="entry name" value="TTHA0802/YceI-like_sf"/>
</dbReference>
<dbReference type="Proteomes" id="UP001589813">
    <property type="component" value="Unassembled WGS sequence"/>
</dbReference>
<comment type="caution">
    <text evidence="3">The sequence shown here is derived from an EMBL/GenBank/DDBJ whole genome shotgun (WGS) entry which is preliminary data.</text>
</comment>
<dbReference type="PIRSF" id="PIRSF029811">
    <property type="entry name" value="UCP029811"/>
    <property type="match status" value="1"/>
</dbReference>
<dbReference type="RefSeq" id="WP_377243147.1">
    <property type="nucleotide sequence ID" value="NZ_JBHLXP010000001.1"/>
</dbReference>
<sequence>MKKLLVALALTAGYAQAAWQLDPAQSSLRFVTVKNDVVAETHSFKQLQGQWADDGQFSVQIPVQGLDTMIPIRNERMLEHLFNASKFPQIKASGMLDAGKIGALKTGAVHNEKVELTLTIVDQTQKVTADISVVKLADNRLLAFTKAPVLVKATEFKLDGGVKKLQDIAKLNRIELVVPVSFDVQFSR</sequence>
<name>A0ABV6BF95_9GAMM</name>
<evidence type="ECO:0000256" key="1">
    <source>
        <dbReference type="SAM" id="SignalP"/>
    </source>
</evidence>
<protein>
    <submittedName>
        <fullName evidence="3">YceI family protein</fullName>
    </submittedName>
</protein>
<feature type="signal peptide" evidence="1">
    <location>
        <begin position="1"/>
        <end position="17"/>
    </location>
</feature>
<feature type="domain" description="Lipid/polyisoprenoid-binding YceI-like" evidence="2">
    <location>
        <begin position="18"/>
        <end position="187"/>
    </location>
</feature>
<dbReference type="PANTHER" id="PTHR34406:SF1">
    <property type="entry name" value="PROTEIN YCEI"/>
    <property type="match status" value="1"/>
</dbReference>
<dbReference type="Pfam" id="PF04264">
    <property type="entry name" value="YceI"/>
    <property type="match status" value="1"/>
</dbReference>
<reference evidence="3 4" key="1">
    <citation type="submission" date="2024-09" db="EMBL/GenBank/DDBJ databases">
        <authorList>
            <person name="Sun Q."/>
            <person name="Mori K."/>
        </authorList>
    </citation>
    <scope>NUCLEOTIDE SEQUENCE [LARGE SCALE GENOMIC DNA]</scope>
    <source>
        <strain evidence="3 4">KCTC 23315</strain>
    </source>
</reference>